<comment type="caution">
    <text evidence="2">The sequence shown here is derived from an EMBL/GenBank/DDBJ whole genome shotgun (WGS) entry which is preliminary data.</text>
</comment>
<reference evidence="3" key="1">
    <citation type="journal article" date="2019" name="Int. J. Syst. Evol. Microbiol.">
        <title>The Global Catalogue of Microorganisms (GCM) 10K type strain sequencing project: providing services to taxonomists for standard genome sequencing and annotation.</title>
        <authorList>
            <consortium name="The Broad Institute Genomics Platform"/>
            <consortium name="The Broad Institute Genome Sequencing Center for Infectious Disease"/>
            <person name="Wu L."/>
            <person name="Ma J."/>
        </authorList>
    </citation>
    <scope>NUCLEOTIDE SEQUENCE [LARGE SCALE GENOMIC DNA]</scope>
    <source>
        <strain evidence="3">JCM 10673</strain>
    </source>
</reference>
<dbReference type="RefSeq" id="WP_344047416.1">
    <property type="nucleotide sequence ID" value="NZ_BAAAHG010000005.1"/>
</dbReference>
<proteinExistence type="predicted"/>
<gene>
    <name evidence="2" type="ORF">GCM10009549_11390</name>
</gene>
<organism evidence="2 3">
    <name type="scientific">Streptomyces thermoalcalitolerans</name>
    <dbReference type="NCBI Taxonomy" id="65605"/>
    <lineage>
        <taxon>Bacteria</taxon>
        <taxon>Bacillati</taxon>
        <taxon>Actinomycetota</taxon>
        <taxon>Actinomycetes</taxon>
        <taxon>Kitasatosporales</taxon>
        <taxon>Streptomycetaceae</taxon>
        <taxon>Streptomyces</taxon>
    </lineage>
</organism>
<protein>
    <submittedName>
        <fullName evidence="2">Uncharacterized protein</fullName>
    </submittedName>
</protein>
<name>A0ABP3YWE0_9ACTN</name>
<dbReference type="Proteomes" id="UP001501005">
    <property type="component" value="Unassembled WGS sequence"/>
</dbReference>
<evidence type="ECO:0000313" key="2">
    <source>
        <dbReference type="EMBL" id="GAA0906384.1"/>
    </source>
</evidence>
<accession>A0ABP3YWE0</accession>
<dbReference type="EMBL" id="BAAAHG010000005">
    <property type="protein sequence ID" value="GAA0906384.1"/>
    <property type="molecule type" value="Genomic_DNA"/>
</dbReference>
<evidence type="ECO:0000256" key="1">
    <source>
        <dbReference type="SAM" id="MobiDB-lite"/>
    </source>
</evidence>
<evidence type="ECO:0000313" key="3">
    <source>
        <dbReference type="Proteomes" id="UP001501005"/>
    </source>
</evidence>
<sequence>MPARESSMENATKNTEQRRRQPQPYTVGGVSMRDLLASCAAADAVSRPPHAPEPADSRTAKEHRRAA</sequence>
<keyword evidence="3" id="KW-1185">Reference proteome</keyword>
<feature type="region of interest" description="Disordered" evidence="1">
    <location>
        <begin position="1"/>
        <end position="67"/>
    </location>
</feature>